<dbReference type="Pfam" id="PF20097">
    <property type="entry name" value="DUF6487"/>
    <property type="match status" value="1"/>
</dbReference>
<proteinExistence type="predicted"/>
<evidence type="ECO:0000259" key="1">
    <source>
        <dbReference type="Pfam" id="PF20097"/>
    </source>
</evidence>
<protein>
    <recommendedName>
        <fullName evidence="1">DUF6487 domain-containing protein</fullName>
    </recommendedName>
</protein>
<dbReference type="AlphaFoldDB" id="A0A517VTU6"/>
<dbReference type="InterPro" id="IPR045504">
    <property type="entry name" value="DUF6487"/>
</dbReference>
<accession>A0A517VTU6</accession>
<feature type="domain" description="DUF6487" evidence="1">
    <location>
        <begin position="7"/>
        <end position="72"/>
    </location>
</feature>
<evidence type="ECO:0000313" key="3">
    <source>
        <dbReference type="Proteomes" id="UP000318704"/>
    </source>
</evidence>
<reference evidence="2 3" key="1">
    <citation type="submission" date="2019-03" db="EMBL/GenBank/DDBJ databases">
        <title>Deep-cultivation of Planctomycetes and their phenomic and genomic characterization uncovers novel biology.</title>
        <authorList>
            <person name="Wiegand S."/>
            <person name="Jogler M."/>
            <person name="Boedeker C."/>
            <person name="Pinto D."/>
            <person name="Vollmers J."/>
            <person name="Rivas-Marin E."/>
            <person name="Kohn T."/>
            <person name="Peeters S.H."/>
            <person name="Heuer A."/>
            <person name="Rast P."/>
            <person name="Oberbeckmann S."/>
            <person name="Bunk B."/>
            <person name="Jeske O."/>
            <person name="Meyerdierks A."/>
            <person name="Storesund J.E."/>
            <person name="Kallscheuer N."/>
            <person name="Luecker S."/>
            <person name="Lage O.M."/>
            <person name="Pohl T."/>
            <person name="Merkel B.J."/>
            <person name="Hornburger P."/>
            <person name="Mueller R.-W."/>
            <person name="Bruemmer F."/>
            <person name="Labrenz M."/>
            <person name="Spormann A.M."/>
            <person name="Op den Camp H."/>
            <person name="Overmann J."/>
            <person name="Amann R."/>
            <person name="Jetten M.S.M."/>
            <person name="Mascher T."/>
            <person name="Medema M.H."/>
            <person name="Devos D.P."/>
            <person name="Kaster A.-K."/>
            <person name="Ovreas L."/>
            <person name="Rohde M."/>
            <person name="Galperin M.Y."/>
            <person name="Jogler C."/>
        </authorList>
    </citation>
    <scope>NUCLEOTIDE SEQUENCE [LARGE SCALE GENOMIC DNA]</scope>
    <source>
        <strain evidence="2 3">V144</strain>
    </source>
</reference>
<sequence length="78" mass="9021">MIETPQCPDCEKPMEKGFIPEHTHYGAVQPLWHPGDPEKQTFFGMKLKNSYLKIEATETRKVISYRCSECGLLRSYAE</sequence>
<organism evidence="2 3">
    <name type="scientific">Gimesia aquarii</name>
    <dbReference type="NCBI Taxonomy" id="2527964"/>
    <lineage>
        <taxon>Bacteria</taxon>
        <taxon>Pseudomonadati</taxon>
        <taxon>Planctomycetota</taxon>
        <taxon>Planctomycetia</taxon>
        <taxon>Planctomycetales</taxon>
        <taxon>Planctomycetaceae</taxon>
        <taxon>Gimesia</taxon>
    </lineage>
</organism>
<gene>
    <name evidence="2" type="ORF">V144x_18900</name>
</gene>
<dbReference type="RefSeq" id="WP_144984538.1">
    <property type="nucleotide sequence ID" value="NZ_CP037920.1"/>
</dbReference>
<name>A0A517VTU6_9PLAN</name>
<dbReference type="Proteomes" id="UP000318704">
    <property type="component" value="Chromosome"/>
</dbReference>
<dbReference type="KEGG" id="gaw:V144x_18900"/>
<dbReference type="EMBL" id="CP037920">
    <property type="protein sequence ID" value="QDT96433.1"/>
    <property type="molecule type" value="Genomic_DNA"/>
</dbReference>
<evidence type="ECO:0000313" key="2">
    <source>
        <dbReference type="EMBL" id="QDT96433.1"/>
    </source>
</evidence>